<dbReference type="AlphaFoldDB" id="A0AAV5D469"/>
<sequence>MVLVLDTKTMAAVRGSSASRTAVYLAFTPSTTTRTTILMEVVVAEGATEVKTVAAAEDATATVGPPVVWLQTAQKDEEKKSGECRVWHGTHCVEELDETYVRSDHTKEALLASAGGYAGGKLLQLPEPQTQQEPASKEFYRCPYNSYTECQTNLTRVSGTGCHSCGKSMTTKMKLVDSSSGLVVS</sequence>
<protein>
    <submittedName>
        <fullName evidence="1">Uncharacterized protein</fullName>
    </submittedName>
</protein>
<comment type="caution">
    <text evidence="1">The sequence shown here is derived from an EMBL/GenBank/DDBJ whole genome shotgun (WGS) entry which is preliminary data.</text>
</comment>
<evidence type="ECO:0000313" key="1">
    <source>
        <dbReference type="EMBL" id="GJN05758.1"/>
    </source>
</evidence>
<reference evidence="1" key="2">
    <citation type="submission" date="2021-12" db="EMBL/GenBank/DDBJ databases">
        <title>Resequencing data analysis of finger millet.</title>
        <authorList>
            <person name="Hatakeyama M."/>
            <person name="Aluri S."/>
            <person name="Balachadran M.T."/>
            <person name="Sivarajan S.R."/>
            <person name="Poveda L."/>
            <person name="Shimizu-Inatsugi R."/>
            <person name="Schlapbach R."/>
            <person name="Sreeman S.M."/>
            <person name="Shimizu K.K."/>
        </authorList>
    </citation>
    <scope>NUCLEOTIDE SEQUENCE</scope>
</reference>
<reference evidence="1" key="1">
    <citation type="journal article" date="2018" name="DNA Res.">
        <title>Multiple hybrid de novo genome assembly of finger millet, an orphan allotetraploid crop.</title>
        <authorList>
            <person name="Hatakeyama M."/>
            <person name="Aluri S."/>
            <person name="Balachadran M.T."/>
            <person name="Sivarajan S.R."/>
            <person name="Patrignani A."/>
            <person name="Gruter S."/>
            <person name="Poveda L."/>
            <person name="Shimizu-Inatsugi R."/>
            <person name="Baeten J."/>
            <person name="Francoijs K.J."/>
            <person name="Nataraja K.N."/>
            <person name="Reddy Y.A.N."/>
            <person name="Phadnis S."/>
            <person name="Ravikumar R.L."/>
            <person name="Schlapbach R."/>
            <person name="Sreeman S.M."/>
            <person name="Shimizu K.K."/>
        </authorList>
    </citation>
    <scope>NUCLEOTIDE SEQUENCE</scope>
</reference>
<dbReference type="Proteomes" id="UP001054889">
    <property type="component" value="Unassembled WGS sequence"/>
</dbReference>
<accession>A0AAV5D469</accession>
<dbReference type="EMBL" id="BQKI01000012">
    <property type="protein sequence ID" value="GJN05758.1"/>
    <property type="molecule type" value="Genomic_DNA"/>
</dbReference>
<proteinExistence type="predicted"/>
<name>A0AAV5D469_ELECO</name>
<evidence type="ECO:0000313" key="2">
    <source>
        <dbReference type="Proteomes" id="UP001054889"/>
    </source>
</evidence>
<gene>
    <name evidence="1" type="primary">ga23422</name>
    <name evidence="1" type="ORF">PR202_ga23422</name>
</gene>
<keyword evidence="2" id="KW-1185">Reference proteome</keyword>
<organism evidence="1 2">
    <name type="scientific">Eleusine coracana subsp. coracana</name>
    <dbReference type="NCBI Taxonomy" id="191504"/>
    <lineage>
        <taxon>Eukaryota</taxon>
        <taxon>Viridiplantae</taxon>
        <taxon>Streptophyta</taxon>
        <taxon>Embryophyta</taxon>
        <taxon>Tracheophyta</taxon>
        <taxon>Spermatophyta</taxon>
        <taxon>Magnoliopsida</taxon>
        <taxon>Liliopsida</taxon>
        <taxon>Poales</taxon>
        <taxon>Poaceae</taxon>
        <taxon>PACMAD clade</taxon>
        <taxon>Chloridoideae</taxon>
        <taxon>Cynodonteae</taxon>
        <taxon>Eleusininae</taxon>
        <taxon>Eleusine</taxon>
    </lineage>
</organism>